<dbReference type="EMBL" id="JADJMH010000014">
    <property type="protein sequence ID" value="MBK7675896.1"/>
    <property type="molecule type" value="Genomic_DNA"/>
</dbReference>
<dbReference type="Proteomes" id="UP000697998">
    <property type="component" value="Unassembled WGS sequence"/>
</dbReference>
<reference evidence="3 4" key="1">
    <citation type="submission" date="2020-10" db="EMBL/GenBank/DDBJ databases">
        <title>Connecting structure to function with the recovery of over 1000 high-quality activated sludge metagenome-assembled genomes encoding full-length rRNA genes using long-read sequencing.</title>
        <authorList>
            <person name="Singleton C.M."/>
            <person name="Petriglieri F."/>
            <person name="Kristensen J.M."/>
            <person name="Kirkegaard R.H."/>
            <person name="Michaelsen T.Y."/>
            <person name="Andersen M.H."/>
            <person name="Karst S.M."/>
            <person name="Dueholm M.S."/>
            <person name="Nielsen P.H."/>
            <person name="Albertsen M."/>
        </authorList>
    </citation>
    <scope>NUCLEOTIDE SEQUENCE [LARGE SCALE GENOMIC DNA]</scope>
    <source>
        <strain evidence="3">EsbW_18-Q3-R4-48_BATAC.285</strain>
    </source>
</reference>
<dbReference type="AlphaFoldDB" id="A0A935Q196"/>
<evidence type="ECO:0000256" key="1">
    <source>
        <dbReference type="SAM" id="MobiDB-lite"/>
    </source>
</evidence>
<keyword evidence="2" id="KW-0472">Membrane</keyword>
<feature type="transmembrane region" description="Helical" evidence="2">
    <location>
        <begin position="52"/>
        <end position="76"/>
    </location>
</feature>
<organism evidence="3 4">
    <name type="scientific">Candidatus Accumulibacter proximus</name>
    <dbReference type="NCBI Taxonomy" id="2954385"/>
    <lineage>
        <taxon>Bacteria</taxon>
        <taxon>Pseudomonadati</taxon>
        <taxon>Pseudomonadota</taxon>
        <taxon>Betaproteobacteria</taxon>
        <taxon>Candidatus Accumulibacter</taxon>
    </lineage>
</organism>
<evidence type="ECO:0000313" key="3">
    <source>
        <dbReference type="EMBL" id="MBK7675896.1"/>
    </source>
</evidence>
<accession>A0A935Q196</accession>
<name>A0A935Q196_9PROT</name>
<comment type="caution">
    <text evidence="3">The sequence shown here is derived from an EMBL/GenBank/DDBJ whole genome shotgun (WGS) entry which is preliminary data.</text>
</comment>
<keyword evidence="2" id="KW-1133">Transmembrane helix</keyword>
<protein>
    <submittedName>
        <fullName evidence="3">Uncharacterized protein</fullName>
    </submittedName>
</protein>
<evidence type="ECO:0000313" key="4">
    <source>
        <dbReference type="Proteomes" id="UP000697998"/>
    </source>
</evidence>
<evidence type="ECO:0000256" key="2">
    <source>
        <dbReference type="SAM" id="Phobius"/>
    </source>
</evidence>
<feature type="region of interest" description="Disordered" evidence="1">
    <location>
        <begin position="96"/>
        <end position="151"/>
    </location>
</feature>
<keyword evidence="2" id="KW-0812">Transmembrane</keyword>
<sequence>MALLGIKVTFDDHESSGLLAGLGSFLYGLFFATYLVIACSGYVVARRRSGAWLLTAHVLAVVGGMAVAAGTFHWLASKDQAGAGATRTMIESLGRAPAYRPQESGRRALAGAGTAREKAPLQAEDAPAIRRGGLPHKADQQGATRDLQPVR</sequence>
<feature type="transmembrane region" description="Helical" evidence="2">
    <location>
        <begin position="25"/>
        <end position="45"/>
    </location>
</feature>
<proteinExistence type="predicted"/>
<gene>
    <name evidence="3" type="ORF">IPJ27_14735</name>
</gene>